<keyword evidence="1" id="KW-0812">Transmembrane</keyword>
<protein>
    <submittedName>
        <fullName evidence="2">Uncharacterized protein</fullName>
    </submittedName>
</protein>
<reference evidence="2" key="1">
    <citation type="submission" date="2014-09" db="EMBL/GenBank/DDBJ databases">
        <authorList>
            <person name="Magalhaes I.L.F."/>
            <person name="Oliveira U."/>
            <person name="Santos F.R."/>
            <person name="Vidigal T.H.D.A."/>
            <person name="Brescovit A.D."/>
            <person name="Santos A.J."/>
        </authorList>
    </citation>
    <scope>NUCLEOTIDE SEQUENCE</scope>
    <source>
        <tissue evidence="2">Shoot tissue taken approximately 20 cm above the soil surface</tissue>
    </source>
</reference>
<proteinExistence type="predicted"/>
<name>A0A0A9G0F8_ARUDO</name>
<feature type="transmembrane region" description="Helical" evidence="1">
    <location>
        <begin position="29"/>
        <end position="46"/>
    </location>
</feature>
<keyword evidence="1" id="KW-0472">Membrane</keyword>
<organism evidence="2">
    <name type="scientific">Arundo donax</name>
    <name type="common">Giant reed</name>
    <name type="synonym">Donax arundinaceus</name>
    <dbReference type="NCBI Taxonomy" id="35708"/>
    <lineage>
        <taxon>Eukaryota</taxon>
        <taxon>Viridiplantae</taxon>
        <taxon>Streptophyta</taxon>
        <taxon>Embryophyta</taxon>
        <taxon>Tracheophyta</taxon>
        <taxon>Spermatophyta</taxon>
        <taxon>Magnoliopsida</taxon>
        <taxon>Liliopsida</taxon>
        <taxon>Poales</taxon>
        <taxon>Poaceae</taxon>
        <taxon>PACMAD clade</taxon>
        <taxon>Arundinoideae</taxon>
        <taxon>Arundineae</taxon>
        <taxon>Arundo</taxon>
    </lineage>
</organism>
<evidence type="ECO:0000256" key="1">
    <source>
        <dbReference type="SAM" id="Phobius"/>
    </source>
</evidence>
<sequence length="47" mass="5640">MLPWLHSRFCQYPYTSPHKQMSYESHLRCFLQWACGIICSCLFVLLT</sequence>
<dbReference type="EMBL" id="GBRH01179336">
    <property type="protein sequence ID" value="JAE18560.1"/>
    <property type="molecule type" value="Transcribed_RNA"/>
</dbReference>
<reference evidence="2" key="2">
    <citation type="journal article" date="2015" name="Data Brief">
        <title>Shoot transcriptome of the giant reed, Arundo donax.</title>
        <authorList>
            <person name="Barrero R.A."/>
            <person name="Guerrero F.D."/>
            <person name="Moolhuijzen P."/>
            <person name="Goolsby J.A."/>
            <person name="Tidwell J."/>
            <person name="Bellgard S.E."/>
            <person name="Bellgard M.I."/>
        </authorList>
    </citation>
    <scope>NUCLEOTIDE SEQUENCE</scope>
    <source>
        <tissue evidence="2">Shoot tissue taken approximately 20 cm above the soil surface</tissue>
    </source>
</reference>
<keyword evidence="1" id="KW-1133">Transmembrane helix</keyword>
<accession>A0A0A9G0F8</accession>
<dbReference type="AlphaFoldDB" id="A0A0A9G0F8"/>
<evidence type="ECO:0000313" key="2">
    <source>
        <dbReference type="EMBL" id="JAE18560.1"/>
    </source>
</evidence>